<evidence type="ECO:0000313" key="2">
    <source>
        <dbReference type="EMBL" id="MDM5130034.1"/>
    </source>
</evidence>
<proteinExistence type="predicted"/>
<dbReference type="Proteomes" id="UP001168109">
    <property type="component" value="Unassembled WGS sequence"/>
</dbReference>
<keyword evidence="1" id="KW-0812">Transmembrane</keyword>
<keyword evidence="3" id="KW-1185">Reference proteome</keyword>
<organism evidence="2 3">
    <name type="scientific">Aeromonas piscicola</name>
    <dbReference type="NCBI Taxonomy" id="600645"/>
    <lineage>
        <taxon>Bacteria</taxon>
        <taxon>Pseudomonadati</taxon>
        <taxon>Pseudomonadota</taxon>
        <taxon>Gammaproteobacteria</taxon>
        <taxon>Aeromonadales</taxon>
        <taxon>Aeromonadaceae</taxon>
        <taxon>Aeromonas</taxon>
    </lineage>
</organism>
<dbReference type="EMBL" id="JAOPLU010000001">
    <property type="protein sequence ID" value="MDM5130034.1"/>
    <property type="molecule type" value="Genomic_DNA"/>
</dbReference>
<keyword evidence="1" id="KW-0472">Membrane</keyword>
<comment type="caution">
    <text evidence="2">The sequence shown here is derived from an EMBL/GenBank/DDBJ whole genome shotgun (WGS) entry which is preliminary data.</text>
</comment>
<dbReference type="RefSeq" id="WP_290040890.1">
    <property type="nucleotide sequence ID" value="NZ_JAOPLU010000001.1"/>
</dbReference>
<evidence type="ECO:0000313" key="3">
    <source>
        <dbReference type="Proteomes" id="UP001168109"/>
    </source>
</evidence>
<sequence>MNDSSYNSKPLTIIAIVVFIYSVAGGSFNGSLSLLGATLVFSKPVLIEYMAVFAMVFLLWRHAVYTMPALKGCRQEILDNTDIDRVSSYFEIKVRSKHPKVDMEGAQFGRVNDDVYSVNVKLNDASRSSFTVLVSYFWDGETYREEYPVGIVKHFRLNCFLQKQYAKSFLKTILIKPHFWEIYYPMVLSVLALIFYIENFIKR</sequence>
<protein>
    <recommendedName>
        <fullName evidence="4">DUF3592 domain-containing protein</fullName>
    </recommendedName>
</protein>
<feature type="transmembrane region" description="Helical" evidence="1">
    <location>
        <begin position="46"/>
        <end position="64"/>
    </location>
</feature>
<name>A0ABT7Q7W7_9GAMM</name>
<evidence type="ECO:0008006" key="4">
    <source>
        <dbReference type="Google" id="ProtNLM"/>
    </source>
</evidence>
<feature type="transmembrane region" description="Helical" evidence="1">
    <location>
        <begin position="182"/>
        <end position="201"/>
    </location>
</feature>
<feature type="transmembrane region" description="Helical" evidence="1">
    <location>
        <begin position="12"/>
        <end position="34"/>
    </location>
</feature>
<reference evidence="2" key="1">
    <citation type="submission" date="2024-05" db="EMBL/GenBank/DDBJ databases">
        <title>WGS of Aeromonas isolates.</title>
        <authorList>
            <person name="Lee H."/>
        </authorList>
    </citation>
    <scope>NUCLEOTIDE SEQUENCE</scope>
    <source>
        <strain evidence="2">LP308</strain>
    </source>
</reference>
<accession>A0ABT7Q7W7</accession>
<keyword evidence="1" id="KW-1133">Transmembrane helix</keyword>
<gene>
    <name evidence="2" type="ORF">OB962_03320</name>
</gene>
<evidence type="ECO:0000256" key="1">
    <source>
        <dbReference type="SAM" id="Phobius"/>
    </source>
</evidence>